<dbReference type="InterPro" id="IPR014729">
    <property type="entry name" value="Rossmann-like_a/b/a_fold"/>
</dbReference>
<keyword evidence="1" id="KW-1133">Transmembrane helix</keyword>
<dbReference type="Pfam" id="PF02698">
    <property type="entry name" value="DUF218"/>
    <property type="match status" value="1"/>
</dbReference>
<dbReference type="InterPro" id="IPR003848">
    <property type="entry name" value="DUF218"/>
</dbReference>
<evidence type="ECO:0000259" key="2">
    <source>
        <dbReference type="Pfam" id="PF02698"/>
    </source>
</evidence>
<organism evidence="3 4">
    <name type="scientific">Saccharospirillum mangrovi</name>
    <dbReference type="NCBI Taxonomy" id="2161747"/>
    <lineage>
        <taxon>Bacteria</taxon>
        <taxon>Pseudomonadati</taxon>
        <taxon>Pseudomonadota</taxon>
        <taxon>Gammaproteobacteria</taxon>
        <taxon>Oceanospirillales</taxon>
        <taxon>Saccharospirillaceae</taxon>
        <taxon>Saccharospirillum</taxon>
    </lineage>
</organism>
<dbReference type="Proteomes" id="UP001595617">
    <property type="component" value="Unassembled WGS sequence"/>
</dbReference>
<feature type="transmembrane region" description="Helical" evidence="1">
    <location>
        <begin position="6"/>
        <end position="25"/>
    </location>
</feature>
<keyword evidence="1" id="KW-0812">Transmembrane</keyword>
<dbReference type="PANTHER" id="PTHR30336:SF4">
    <property type="entry name" value="ENVELOPE BIOGENESIS FACTOR ELYC"/>
    <property type="match status" value="1"/>
</dbReference>
<proteinExistence type="predicted"/>
<sequence>MRLLKYFVLPPLLNIMIGLLGLLLWRRFPRLAFAVTATNTLLLLVLSLPVTHWWLEEGLVQYPYPTLTDASRAQAIVVLGGGRITQAIEWQGRDTVSQGALRRLAEGVRWHHQTGLPLIVTGGRVLGSEEEAEAELMARVLREVFLLEDVWQEDQSRTTADNARFTAELLRSRGMDTVLLVTHAAHQPRSVEAFAHEGIQTIPVPIGTPTDKPQGIASWIPRAERLLNSAEAIHEYLGQWVYRLERWLAND</sequence>
<gene>
    <name evidence="3" type="ORF">ACFOOG_03790</name>
</gene>
<dbReference type="EMBL" id="JBHRYR010000002">
    <property type="protein sequence ID" value="MFC3851948.1"/>
    <property type="molecule type" value="Genomic_DNA"/>
</dbReference>
<dbReference type="RefSeq" id="WP_380693524.1">
    <property type="nucleotide sequence ID" value="NZ_JBHRYR010000002.1"/>
</dbReference>
<feature type="domain" description="DUF218" evidence="2">
    <location>
        <begin position="74"/>
        <end position="238"/>
    </location>
</feature>
<feature type="transmembrane region" description="Helical" evidence="1">
    <location>
        <begin position="32"/>
        <end position="55"/>
    </location>
</feature>
<dbReference type="PANTHER" id="PTHR30336">
    <property type="entry name" value="INNER MEMBRANE PROTEIN, PROBABLE PERMEASE"/>
    <property type="match status" value="1"/>
</dbReference>
<dbReference type="Gene3D" id="3.40.50.620">
    <property type="entry name" value="HUPs"/>
    <property type="match status" value="1"/>
</dbReference>
<evidence type="ECO:0000313" key="4">
    <source>
        <dbReference type="Proteomes" id="UP001595617"/>
    </source>
</evidence>
<reference evidence="4" key="1">
    <citation type="journal article" date="2019" name="Int. J. Syst. Evol. Microbiol.">
        <title>The Global Catalogue of Microorganisms (GCM) 10K type strain sequencing project: providing services to taxonomists for standard genome sequencing and annotation.</title>
        <authorList>
            <consortium name="The Broad Institute Genomics Platform"/>
            <consortium name="The Broad Institute Genome Sequencing Center for Infectious Disease"/>
            <person name="Wu L."/>
            <person name="Ma J."/>
        </authorList>
    </citation>
    <scope>NUCLEOTIDE SEQUENCE [LARGE SCALE GENOMIC DNA]</scope>
    <source>
        <strain evidence="4">IBRC 10765</strain>
    </source>
</reference>
<comment type="caution">
    <text evidence="3">The sequence shown here is derived from an EMBL/GenBank/DDBJ whole genome shotgun (WGS) entry which is preliminary data.</text>
</comment>
<keyword evidence="1" id="KW-0472">Membrane</keyword>
<accession>A0ABV7ZTR9</accession>
<dbReference type="CDD" id="cd06259">
    <property type="entry name" value="YdcF-like"/>
    <property type="match status" value="1"/>
</dbReference>
<dbReference type="InterPro" id="IPR051599">
    <property type="entry name" value="Cell_Envelope_Assoc"/>
</dbReference>
<evidence type="ECO:0000313" key="3">
    <source>
        <dbReference type="EMBL" id="MFC3851948.1"/>
    </source>
</evidence>
<evidence type="ECO:0000256" key="1">
    <source>
        <dbReference type="SAM" id="Phobius"/>
    </source>
</evidence>
<name>A0ABV7ZTR9_9GAMM</name>
<keyword evidence="4" id="KW-1185">Reference proteome</keyword>
<protein>
    <submittedName>
        <fullName evidence="3">YdcF family protein</fullName>
    </submittedName>
</protein>